<organism evidence="2 3">
    <name type="scientific">Thermomonas beijingensis</name>
    <dbReference type="NCBI Taxonomy" id="2872701"/>
    <lineage>
        <taxon>Bacteria</taxon>
        <taxon>Pseudomonadati</taxon>
        <taxon>Pseudomonadota</taxon>
        <taxon>Gammaproteobacteria</taxon>
        <taxon>Lysobacterales</taxon>
        <taxon>Lysobacteraceae</taxon>
        <taxon>Thermomonas</taxon>
    </lineage>
</organism>
<dbReference type="EMBL" id="JAIQDJ010000003">
    <property type="protein sequence ID" value="MBZ4186337.1"/>
    <property type="molecule type" value="Genomic_DNA"/>
</dbReference>
<keyword evidence="1" id="KW-0732">Signal</keyword>
<evidence type="ECO:0000313" key="3">
    <source>
        <dbReference type="Proteomes" id="UP001430290"/>
    </source>
</evidence>
<dbReference type="Proteomes" id="UP001430290">
    <property type="component" value="Unassembled WGS sequence"/>
</dbReference>
<evidence type="ECO:0000256" key="1">
    <source>
        <dbReference type="SAM" id="SignalP"/>
    </source>
</evidence>
<dbReference type="RefSeq" id="WP_223629008.1">
    <property type="nucleotide sequence ID" value="NZ_JAIQDJ010000003.1"/>
</dbReference>
<evidence type="ECO:0000313" key="2">
    <source>
        <dbReference type="EMBL" id="MBZ4186337.1"/>
    </source>
</evidence>
<proteinExistence type="predicted"/>
<protein>
    <submittedName>
        <fullName evidence="2">Uncharacterized protein</fullName>
    </submittedName>
</protein>
<dbReference type="PROSITE" id="PS51257">
    <property type="entry name" value="PROKAR_LIPOPROTEIN"/>
    <property type="match status" value="1"/>
</dbReference>
<reference evidence="2" key="1">
    <citation type="submission" date="2021-09" db="EMBL/GenBank/DDBJ databases">
        <authorList>
            <person name="Wu T."/>
            <person name="Guo S.Z."/>
        </authorList>
    </citation>
    <scope>NUCLEOTIDE SEQUENCE</scope>
    <source>
        <strain evidence="2">RSS-23</strain>
    </source>
</reference>
<accession>A0ABS7TER7</accession>
<feature type="chain" id="PRO_5045954746" evidence="1">
    <location>
        <begin position="19"/>
        <end position="150"/>
    </location>
</feature>
<name>A0ABS7TER7_9GAMM</name>
<comment type="caution">
    <text evidence="2">The sequence shown here is derived from an EMBL/GenBank/DDBJ whole genome shotgun (WGS) entry which is preliminary data.</text>
</comment>
<feature type="signal peptide" evidence="1">
    <location>
        <begin position="1"/>
        <end position="18"/>
    </location>
</feature>
<gene>
    <name evidence="2" type="ORF">K7B09_08385</name>
</gene>
<sequence length="150" mass="16363">MMPVPRFLCLLLAAVALTACNRQGPQVPKPVDDNTSVPQRHDDGVESVVVNPNAAKAGAEVDGNGDITTPLREFKSGQTVYISVPTKFGRKQGERLEVFWFNQGKSQKEDTKNIQGPFTVFEFAPTDTGAYNVEVDANGRPVALVQFEVK</sequence>
<keyword evidence="3" id="KW-1185">Reference proteome</keyword>